<keyword evidence="8" id="KW-0198">Cysteine biosynthesis</keyword>
<reference evidence="14" key="1">
    <citation type="submission" date="2006-12" db="EMBL/GenBank/DDBJ databases">
        <title>Complete sequence of Halorhodospira halophila SL1.</title>
        <authorList>
            <consortium name="US DOE Joint Genome Institute"/>
            <person name="Copeland A."/>
            <person name="Lucas S."/>
            <person name="Lapidus A."/>
            <person name="Barry K."/>
            <person name="Detter J.C."/>
            <person name="Glavina del Rio T."/>
            <person name="Hammon N."/>
            <person name="Israni S."/>
            <person name="Dalin E."/>
            <person name="Tice H."/>
            <person name="Pitluck S."/>
            <person name="Saunders E."/>
            <person name="Brettin T."/>
            <person name="Bruce D."/>
            <person name="Han C."/>
            <person name="Tapia R."/>
            <person name="Schmutz J."/>
            <person name="Larimer F."/>
            <person name="Land M."/>
            <person name="Hauser L."/>
            <person name="Kyrpides N."/>
            <person name="Mikhailova N."/>
            <person name="Hoff W."/>
            <person name="Richardson P."/>
        </authorList>
    </citation>
    <scope>NUCLEOTIDE SEQUENCE [LARGE SCALE GENOMIC DNA]</scope>
    <source>
        <strain evidence="14">DSM 244 / SL1</strain>
    </source>
</reference>
<dbReference type="InterPro" id="IPR050214">
    <property type="entry name" value="Cys_Synth/Cystath_Beta-Synth"/>
</dbReference>
<dbReference type="InterPro" id="IPR036052">
    <property type="entry name" value="TrpB-like_PALP_sf"/>
</dbReference>
<name>A1WUI0_HALHL</name>
<evidence type="ECO:0000256" key="9">
    <source>
        <dbReference type="ARBA" id="ARBA00047931"/>
    </source>
</evidence>
<dbReference type="InterPro" id="IPR005856">
    <property type="entry name" value="Cys_synth"/>
</dbReference>
<reference evidence="13 14" key="2">
    <citation type="journal article" date="2013" name="Stand. Genomic Sci.">
        <title>Complete genome sequence of Halorhodospira halophila SL1.</title>
        <authorList>
            <person name="Challacombe J.F."/>
            <person name="Majid S."/>
            <person name="Deole R."/>
            <person name="Brettin T.S."/>
            <person name="Bruce D."/>
            <person name="Delano S.F."/>
            <person name="Detter J.C."/>
            <person name="Gleasner C.D."/>
            <person name="Han C.S."/>
            <person name="Misra M."/>
            <person name="Reitenga K.G."/>
            <person name="Mikhailova N."/>
            <person name="Woyke T."/>
            <person name="Pitluck S."/>
            <person name="Nolan M."/>
            <person name="Land M.L."/>
            <person name="Saunders E."/>
            <person name="Tapia R."/>
            <person name="Lapidus A."/>
            <person name="Ivanova N."/>
            <person name="Hoff W.D."/>
        </authorList>
    </citation>
    <scope>NUCLEOTIDE SEQUENCE [LARGE SCALE GENOMIC DNA]</scope>
    <source>
        <strain evidence="14">DSM 244 / SL1</strain>
    </source>
</reference>
<evidence type="ECO:0000256" key="2">
    <source>
        <dbReference type="ARBA" id="ARBA00004962"/>
    </source>
</evidence>
<evidence type="ECO:0000259" key="12">
    <source>
        <dbReference type="Pfam" id="PF00291"/>
    </source>
</evidence>
<dbReference type="NCBIfam" id="TIGR01136">
    <property type="entry name" value="cysKM"/>
    <property type="match status" value="1"/>
</dbReference>
<dbReference type="SUPFAM" id="SSF53686">
    <property type="entry name" value="Tryptophan synthase beta subunit-like PLP-dependent enzymes"/>
    <property type="match status" value="1"/>
</dbReference>
<dbReference type="FunFam" id="3.40.50.1100:FF:000067">
    <property type="entry name" value="Cysteine synthase"/>
    <property type="match status" value="1"/>
</dbReference>
<comment type="catalytic activity">
    <reaction evidence="9">
        <text>O-acetyl-L-serine + hydrogen sulfide = L-cysteine + acetate</text>
        <dbReference type="Rhea" id="RHEA:14829"/>
        <dbReference type="ChEBI" id="CHEBI:29919"/>
        <dbReference type="ChEBI" id="CHEBI:30089"/>
        <dbReference type="ChEBI" id="CHEBI:35235"/>
        <dbReference type="ChEBI" id="CHEBI:58340"/>
        <dbReference type="EC" id="2.5.1.47"/>
    </reaction>
</comment>
<keyword evidence="7 10" id="KW-0663">Pyridoxal phosphate</keyword>
<dbReference type="InterPro" id="IPR005859">
    <property type="entry name" value="CysK"/>
</dbReference>
<dbReference type="EMBL" id="CP000544">
    <property type="protein sequence ID" value="ABM61342.1"/>
    <property type="molecule type" value="Genomic_DNA"/>
</dbReference>
<evidence type="ECO:0000256" key="1">
    <source>
        <dbReference type="ARBA" id="ARBA00001933"/>
    </source>
</evidence>
<evidence type="ECO:0000256" key="6">
    <source>
        <dbReference type="ARBA" id="ARBA00022679"/>
    </source>
</evidence>
<evidence type="ECO:0000256" key="8">
    <source>
        <dbReference type="ARBA" id="ARBA00023192"/>
    </source>
</evidence>
<evidence type="ECO:0000256" key="5">
    <source>
        <dbReference type="ARBA" id="ARBA00022605"/>
    </source>
</evidence>
<dbReference type="HOGENOM" id="CLU_021018_1_0_6"/>
<gene>
    <name evidence="13" type="ordered locus">Hhal_0556</name>
</gene>
<feature type="domain" description="Tryptophan synthase beta chain-like PALP" evidence="12">
    <location>
        <begin position="18"/>
        <end position="305"/>
    </location>
</feature>
<dbReference type="NCBIfam" id="TIGR01139">
    <property type="entry name" value="cysK"/>
    <property type="match status" value="1"/>
</dbReference>
<feature type="modified residue" description="N6-(pyridoxal phosphate)lysine" evidence="11">
    <location>
        <position position="54"/>
    </location>
</feature>
<evidence type="ECO:0000256" key="7">
    <source>
        <dbReference type="ARBA" id="ARBA00022898"/>
    </source>
</evidence>
<comment type="pathway">
    <text evidence="2">Amino-acid biosynthesis; L-cysteine biosynthesis; L-cysteine from L-serine: step 2/2.</text>
</comment>
<dbReference type="AlphaFoldDB" id="A1WUI0"/>
<sequence>MEAPAPEGGRIYDDFVATIGETPLVRLSRLGAEAGLAAELLAKLEMFNPLSSVKDRIALAMIEAAEAEGRITPGRSTLIEPTSGNTGIGLAFIAAARGYRLILTMPANMSAERRKLFAFYGARVELTDPAAGMRGAIDRAEALLEEIPDSFTPAQFSNPANPRAHRLRTAEEIWRDTGGSVDGLIAGVGTGGTLTGIAGVLKERRPGFRAYAVEPAGSPVLSGGAPGPHGLQGIGAGFLPDTLDATLVDETLQVTDDEALAMSRRVARLEGIPCGISSGAALSAAVQVAARPELAGQRLVVILASGAERYLSTPLFEGLDDEA</sequence>
<comment type="similarity">
    <text evidence="3">Belongs to the cysteine synthase/cystathionine beta-synthase family.</text>
</comment>
<comment type="cofactor">
    <cofactor evidence="1 10">
        <name>pyridoxal 5'-phosphate</name>
        <dbReference type="ChEBI" id="CHEBI:597326"/>
    </cofactor>
</comment>
<evidence type="ECO:0000256" key="11">
    <source>
        <dbReference type="PIRSR" id="PIRSR605856-51"/>
    </source>
</evidence>
<dbReference type="Proteomes" id="UP000000647">
    <property type="component" value="Chromosome"/>
</dbReference>
<evidence type="ECO:0000313" key="13">
    <source>
        <dbReference type="EMBL" id="ABM61342.1"/>
    </source>
</evidence>
<evidence type="ECO:0000256" key="10">
    <source>
        <dbReference type="PIRSR" id="PIRSR605856-50"/>
    </source>
</evidence>
<feature type="binding site" evidence="10">
    <location>
        <begin position="189"/>
        <end position="193"/>
    </location>
    <ligand>
        <name>pyridoxal 5'-phosphate</name>
        <dbReference type="ChEBI" id="CHEBI:597326"/>
    </ligand>
</feature>
<evidence type="ECO:0000256" key="4">
    <source>
        <dbReference type="ARBA" id="ARBA00012681"/>
    </source>
</evidence>
<feature type="binding site" evidence="10">
    <location>
        <position position="85"/>
    </location>
    <ligand>
        <name>pyridoxal 5'-phosphate</name>
        <dbReference type="ChEBI" id="CHEBI:597326"/>
    </ligand>
</feature>
<dbReference type="STRING" id="349124.Hhal_0556"/>
<organism evidence="13 14">
    <name type="scientific">Halorhodospira halophila (strain DSM 244 / SL1)</name>
    <name type="common">Ectothiorhodospira halophila (strain DSM 244 / SL1)</name>
    <dbReference type="NCBI Taxonomy" id="349124"/>
    <lineage>
        <taxon>Bacteria</taxon>
        <taxon>Pseudomonadati</taxon>
        <taxon>Pseudomonadota</taxon>
        <taxon>Gammaproteobacteria</taxon>
        <taxon>Chromatiales</taxon>
        <taxon>Ectothiorhodospiraceae</taxon>
        <taxon>Halorhodospira</taxon>
    </lineage>
</organism>
<dbReference type="eggNOG" id="COG0031">
    <property type="taxonomic scope" value="Bacteria"/>
</dbReference>
<dbReference type="PANTHER" id="PTHR10314">
    <property type="entry name" value="CYSTATHIONINE BETA-SYNTHASE"/>
    <property type="match status" value="1"/>
</dbReference>
<dbReference type="EC" id="2.5.1.47" evidence="4"/>
<evidence type="ECO:0000256" key="3">
    <source>
        <dbReference type="ARBA" id="ARBA00007103"/>
    </source>
</evidence>
<dbReference type="InterPro" id="IPR001926">
    <property type="entry name" value="TrpB-like_PALP"/>
</dbReference>
<accession>A1WUI0</accession>
<feature type="binding site" evidence="10">
    <location>
        <position position="277"/>
    </location>
    <ligand>
        <name>pyridoxal 5'-phosphate</name>
        <dbReference type="ChEBI" id="CHEBI:597326"/>
    </ligand>
</feature>
<keyword evidence="14" id="KW-1185">Reference proteome</keyword>
<dbReference type="CDD" id="cd01561">
    <property type="entry name" value="CBS_like"/>
    <property type="match status" value="1"/>
</dbReference>
<keyword evidence="6 13" id="KW-0808">Transferase</keyword>
<protein>
    <recommendedName>
        <fullName evidence="4">cysteine synthase</fullName>
        <ecNumber evidence="4">2.5.1.47</ecNumber>
    </recommendedName>
</protein>
<dbReference type="Gene3D" id="3.40.50.1100">
    <property type="match status" value="2"/>
</dbReference>
<keyword evidence="5" id="KW-0028">Amino-acid biosynthesis</keyword>
<dbReference type="KEGG" id="hha:Hhal_0556"/>
<dbReference type="Pfam" id="PF00291">
    <property type="entry name" value="PALP"/>
    <property type="match status" value="1"/>
</dbReference>
<evidence type="ECO:0000313" key="14">
    <source>
        <dbReference type="Proteomes" id="UP000000647"/>
    </source>
</evidence>
<dbReference type="GO" id="GO:0005737">
    <property type="term" value="C:cytoplasm"/>
    <property type="evidence" value="ECO:0007669"/>
    <property type="project" value="UniProtKB-ARBA"/>
</dbReference>
<dbReference type="GO" id="GO:0006535">
    <property type="term" value="P:cysteine biosynthetic process from serine"/>
    <property type="evidence" value="ECO:0007669"/>
    <property type="project" value="InterPro"/>
</dbReference>
<proteinExistence type="inferred from homology"/>
<dbReference type="GO" id="GO:0004124">
    <property type="term" value="F:cysteine synthase activity"/>
    <property type="evidence" value="ECO:0007669"/>
    <property type="project" value="UniProtKB-EC"/>
</dbReference>